<evidence type="ECO:0000313" key="3">
    <source>
        <dbReference type="EnsemblMetazoa" id="HelroP193456"/>
    </source>
</evidence>
<name>T1FV03_HELRO</name>
<dbReference type="EMBL" id="AMQM01006597">
    <property type="status" value="NOT_ANNOTATED_CDS"/>
    <property type="molecule type" value="Genomic_DNA"/>
</dbReference>
<reference evidence="2 4" key="2">
    <citation type="journal article" date="2013" name="Nature">
        <title>Insights into bilaterian evolution from three spiralian genomes.</title>
        <authorList>
            <person name="Simakov O."/>
            <person name="Marletaz F."/>
            <person name="Cho S.J."/>
            <person name="Edsinger-Gonzales E."/>
            <person name="Havlak P."/>
            <person name="Hellsten U."/>
            <person name="Kuo D.H."/>
            <person name="Larsson T."/>
            <person name="Lv J."/>
            <person name="Arendt D."/>
            <person name="Savage R."/>
            <person name="Osoegawa K."/>
            <person name="de Jong P."/>
            <person name="Grimwood J."/>
            <person name="Chapman J.A."/>
            <person name="Shapiro H."/>
            <person name="Aerts A."/>
            <person name="Otillar R.P."/>
            <person name="Terry A.Y."/>
            <person name="Boore J.L."/>
            <person name="Grigoriev I.V."/>
            <person name="Lindberg D.R."/>
            <person name="Seaver E.C."/>
            <person name="Weisblat D.A."/>
            <person name="Putnam N.H."/>
            <person name="Rokhsar D.S."/>
        </authorList>
    </citation>
    <scope>NUCLEOTIDE SEQUENCE</scope>
</reference>
<dbReference type="GeneID" id="20212649"/>
<feature type="compositionally biased region" description="Pro residues" evidence="1">
    <location>
        <begin position="52"/>
        <end position="71"/>
    </location>
</feature>
<dbReference type="Proteomes" id="UP000015101">
    <property type="component" value="Unassembled WGS sequence"/>
</dbReference>
<evidence type="ECO:0000256" key="1">
    <source>
        <dbReference type="SAM" id="MobiDB-lite"/>
    </source>
</evidence>
<dbReference type="KEGG" id="hro:HELRODRAFT_193456"/>
<sequence>MSVAVCEIESGSCDSGARHSTATPSRPSNNPPTPQSPINPTSPPSLINLPGPQNPPNPPSPSRPINPPSPINPRQEEQKQNLVESDIKDNTYKAQHIKSWHVAVAAVVVSIDGNSIDFCTSVQLNPGVITCKGLLTSHGRTETEDKVPTQTQTTIIEFIVVARHQINLDGDTYGFGIKHAGKWFTDEQKGALRAKLLILQKTETYKINDDWNKMDMDHREQMMKFLNEIDLGKEFLRNTVMDWINFSEELKLNTT</sequence>
<feature type="compositionally biased region" description="Pro residues" evidence="1">
    <location>
        <begin position="29"/>
        <end position="43"/>
    </location>
</feature>
<reference evidence="4" key="1">
    <citation type="submission" date="2012-12" db="EMBL/GenBank/DDBJ databases">
        <authorList>
            <person name="Hellsten U."/>
            <person name="Grimwood J."/>
            <person name="Chapman J.A."/>
            <person name="Shapiro H."/>
            <person name="Aerts A."/>
            <person name="Otillar R.P."/>
            <person name="Terry A.Y."/>
            <person name="Boore J.L."/>
            <person name="Simakov O."/>
            <person name="Marletaz F."/>
            <person name="Cho S.-J."/>
            <person name="Edsinger-Gonzales E."/>
            <person name="Havlak P."/>
            <person name="Kuo D.-H."/>
            <person name="Larsson T."/>
            <person name="Lv J."/>
            <person name="Arendt D."/>
            <person name="Savage R."/>
            <person name="Osoegawa K."/>
            <person name="de Jong P."/>
            <person name="Lindberg D.R."/>
            <person name="Seaver E.C."/>
            <person name="Weisblat D.A."/>
            <person name="Putnam N.H."/>
            <person name="Grigoriev I.V."/>
            <person name="Rokhsar D.S."/>
        </authorList>
    </citation>
    <scope>NUCLEOTIDE SEQUENCE</scope>
</reference>
<organism evidence="3 4">
    <name type="scientific">Helobdella robusta</name>
    <name type="common">Californian leech</name>
    <dbReference type="NCBI Taxonomy" id="6412"/>
    <lineage>
        <taxon>Eukaryota</taxon>
        <taxon>Metazoa</taxon>
        <taxon>Spiralia</taxon>
        <taxon>Lophotrochozoa</taxon>
        <taxon>Annelida</taxon>
        <taxon>Clitellata</taxon>
        <taxon>Hirudinea</taxon>
        <taxon>Rhynchobdellida</taxon>
        <taxon>Glossiphoniidae</taxon>
        <taxon>Helobdella</taxon>
    </lineage>
</organism>
<dbReference type="AlphaFoldDB" id="T1FV03"/>
<keyword evidence="4" id="KW-1185">Reference proteome</keyword>
<gene>
    <name evidence="3" type="primary">20212649</name>
    <name evidence="2" type="ORF">HELRODRAFT_193456</name>
</gene>
<dbReference type="InParanoid" id="T1FV03"/>
<dbReference type="EMBL" id="KB097496">
    <property type="protein sequence ID" value="ESN95965.1"/>
    <property type="molecule type" value="Genomic_DNA"/>
</dbReference>
<accession>T1FV03</accession>
<evidence type="ECO:0000313" key="2">
    <source>
        <dbReference type="EMBL" id="ESN95965.1"/>
    </source>
</evidence>
<protein>
    <submittedName>
        <fullName evidence="2 3">Uncharacterized protein</fullName>
    </submittedName>
</protein>
<proteinExistence type="predicted"/>
<reference evidence="3" key="3">
    <citation type="submission" date="2015-06" db="UniProtKB">
        <authorList>
            <consortium name="EnsemblMetazoa"/>
        </authorList>
    </citation>
    <scope>IDENTIFICATION</scope>
</reference>
<feature type="region of interest" description="Disordered" evidence="1">
    <location>
        <begin position="1"/>
        <end position="81"/>
    </location>
</feature>
<dbReference type="RefSeq" id="XP_009025998.1">
    <property type="nucleotide sequence ID" value="XM_009027750.1"/>
</dbReference>
<dbReference type="HOGENOM" id="CLU_1091009_0_0_1"/>
<dbReference type="EnsemblMetazoa" id="HelroT193456">
    <property type="protein sequence ID" value="HelroP193456"/>
    <property type="gene ID" value="HelroG193456"/>
</dbReference>
<dbReference type="EMBL" id="AMQM01006598">
    <property type="status" value="NOT_ANNOTATED_CDS"/>
    <property type="molecule type" value="Genomic_DNA"/>
</dbReference>
<evidence type="ECO:0000313" key="4">
    <source>
        <dbReference type="Proteomes" id="UP000015101"/>
    </source>
</evidence>
<dbReference type="CTD" id="20212649"/>
<dbReference type="EMBL" id="AMQM01006599">
    <property type="status" value="NOT_ANNOTATED_CDS"/>
    <property type="molecule type" value="Genomic_DNA"/>
</dbReference>